<reference evidence="8" key="1">
    <citation type="submission" date="2025-08" db="UniProtKB">
        <authorList>
            <consortium name="RefSeq"/>
        </authorList>
    </citation>
    <scope>IDENTIFICATION</scope>
</reference>
<dbReference type="STRING" id="121845.A0A3Q0J3L1"/>
<protein>
    <submittedName>
        <fullName evidence="8">Zinc finger protein 513-like</fullName>
    </submittedName>
</protein>
<proteinExistence type="predicted"/>
<dbReference type="PANTHER" id="PTHR24403:SF105">
    <property type="entry name" value="ZINC FINGER PROTEIN 2-LIKE ISOFORM X1"/>
    <property type="match status" value="1"/>
</dbReference>
<dbReference type="SMART" id="SM00355">
    <property type="entry name" value="ZnF_C2H2"/>
    <property type="match status" value="5"/>
</dbReference>
<accession>A0A3Q0J3L1</accession>
<dbReference type="FunFam" id="3.30.160.60:FF:000446">
    <property type="entry name" value="Zinc finger protein"/>
    <property type="match status" value="1"/>
</dbReference>
<evidence type="ECO:0000256" key="4">
    <source>
        <dbReference type="ARBA" id="ARBA00022833"/>
    </source>
</evidence>
<dbReference type="PaxDb" id="121845-A0A3Q0J3L1"/>
<feature type="domain" description="C2H2-type" evidence="6">
    <location>
        <begin position="13"/>
        <end position="40"/>
    </location>
</feature>
<evidence type="ECO:0000313" key="7">
    <source>
        <dbReference type="Proteomes" id="UP000079169"/>
    </source>
</evidence>
<dbReference type="InterPro" id="IPR036236">
    <property type="entry name" value="Znf_C2H2_sf"/>
</dbReference>
<dbReference type="GeneID" id="108252995"/>
<dbReference type="GO" id="GO:0045944">
    <property type="term" value="P:positive regulation of transcription by RNA polymerase II"/>
    <property type="evidence" value="ECO:0007669"/>
    <property type="project" value="TreeGrafter"/>
</dbReference>
<dbReference type="InterPro" id="IPR050688">
    <property type="entry name" value="Zinc_finger/UBP_domain"/>
</dbReference>
<dbReference type="GO" id="GO:0008270">
    <property type="term" value="F:zinc ion binding"/>
    <property type="evidence" value="ECO:0007669"/>
    <property type="project" value="UniProtKB-KW"/>
</dbReference>
<keyword evidence="7" id="KW-1185">Reference proteome</keyword>
<dbReference type="KEGG" id="dci:108252995"/>
<dbReference type="AlphaFoldDB" id="A0A3Q0J3L1"/>
<dbReference type="GO" id="GO:0005634">
    <property type="term" value="C:nucleus"/>
    <property type="evidence" value="ECO:0007669"/>
    <property type="project" value="TreeGrafter"/>
</dbReference>
<dbReference type="Proteomes" id="UP000079169">
    <property type="component" value="Unplaced"/>
</dbReference>
<keyword evidence="2" id="KW-0677">Repeat</keyword>
<evidence type="ECO:0000256" key="5">
    <source>
        <dbReference type="PROSITE-ProRule" id="PRU00042"/>
    </source>
</evidence>
<organism evidence="7 8">
    <name type="scientific">Diaphorina citri</name>
    <name type="common">Asian citrus psyllid</name>
    <dbReference type="NCBI Taxonomy" id="121845"/>
    <lineage>
        <taxon>Eukaryota</taxon>
        <taxon>Metazoa</taxon>
        <taxon>Ecdysozoa</taxon>
        <taxon>Arthropoda</taxon>
        <taxon>Hexapoda</taxon>
        <taxon>Insecta</taxon>
        <taxon>Pterygota</taxon>
        <taxon>Neoptera</taxon>
        <taxon>Paraneoptera</taxon>
        <taxon>Hemiptera</taxon>
        <taxon>Sternorrhyncha</taxon>
        <taxon>Psylloidea</taxon>
        <taxon>Psyllidae</taxon>
        <taxon>Diaphorininae</taxon>
        <taxon>Diaphorina</taxon>
    </lineage>
</organism>
<feature type="domain" description="C2H2-type" evidence="6">
    <location>
        <begin position="83"/>
        <end position="110"/>
    </location>
</feature>
<keyword evidence="4" id="KW-0862">Zinc</keyword>
<dbReference type="SUPFAM" id="SSF57667">
    <property type="entry name" value="beta-beta-alpha zinc fingers"/>
    <property type="match status" value="2"/>
</dbReference>
<feature type="domain" description="C2H2-type" evidence="6">
    <location>
        <begin position="174"/>
        <end position="201"/>
    </location>
</feature>
<dbReference type="Gene3D" id="3.30.160.60">
    <property type="entry name" value="Classic Zinc Finger"/>
    <property type="match status" value="2"/>
</dbReference>
<evidence type="ECO:0000256" key="2">
    <source>
        <dbReference type="ARBA" id="ARBA00022737"/>
    </source>
</evidence>
<dbReference type="InterPro" id="IPR013087">
    <property type="entry name" value="Znf_C2H2_type"/>
</dbReference>
<sequence length="230" mass="27582">MHMPRPNAYRYKYVCFACKFYTYNTGNIKRHLGMHLGEKPFTCNMYQVCMYCTRVIPADPVQLTNHCKNCQSMPRENSFDYRFMCYTCRYFTYHAANIKKHIYKHLDEKPHKCNICPYSATEFKCLRVHKSKYHVYQTCQYCKLQYASDTNKLIEHCKTCSSMPRQNAFDYSKFMCFKCPFVTFINSNMRRHINKHIGEKPYKCTLCKYSAIENKCLKLHMLSHHSKKLN</sequence>
<dbReference type="PROSITE" id="PS50157">
    <property type="entry name" value="ZINC_FINGER_C2H2_2"/>
    <property type="match status" value="3"/>
</dbReference>
<evidence type="ECO:0000313" key="8">
    <source>
        <dbReference type="RefSeq" id="XP_026683074.1"/>
    </source>
</evidence>
<dbReference type="RefSeq" id="XP_026683074.1">
    <property type="nucleotide sequence ID" value="XM_026827273.1"/>
</dbReference>
<keyword evidence="1" id="KW-0479">Metal-binding</keyword>
<evidence type="ECO:0000256" key="1">
    <source>
        <dbReference type="ARBA" id="ARBA00022723"/>
    </source>
</evidence>
<dbReference type="PANTHER" id="PTHR24403">
    <property type="entry name" value="ZINC FINGER PROTEIN"/>
    <property type="match status" value="1"/>
</dbReference>
<evidence type="ECO:0000259" key="6">
    <source>
        <dbReference type="PROSITE" id="PS50157"/>
    </source>
</evidence>
<gene>
    <name evidence="8" type="primary">LOC108252995</name>
</gene>
<keyword evidence="3 5" id="KW-0863">Zinc-finger</keyword>
<name>A0A3Q0J3L1_DIACI</name>
<evidence type="ECO:0000256" key="3">
    <source>
        <dbReference type="ARBA" id="ARBA00022771"/>
    </source>
</evidence>